<gene>
    <name evidence="1" type="ORF">WA026_022349</name>
</gene>
<name>A0AAW1UVF5_9CUCU</name>
<accession>A0AAW1UVF5</accession>
<dbReference type="EMBL" id="JARQZJ010000109">
    <property type="protein sequence ID" value="KAK9887412.1"/>
    <property type="molecule type" value="Genomic_DNA"/>
</dbReference>
<protein>
    <submittedName>
        <fullName evidence="1">Uncharacterized protein</fullName>
    </submittedName>
</protein>
<evidence type="ECO:0000313" key="1">
    <source>
        <dbReference type="EMBL" id="KAK9887412.1"/>
    </source>
</evidence>
<evidence type="ECO:0000313" key="2">
    <source>
        <dbReference type="Proteomes" id="UP001431783"/>
    </source>
</evidence>
<proteinExistence type="predicted"/>
<sequence length="143" mass="16592">MGRYLADVEDIISDQPEEAKDILRARFTNNITNYLQFTKTTGVLTHHQMMYKKTRKFLKENPKMYIVRADKGGCTVAMDKEKYIADTQGLLNDSTIYKWLKSDLTTKTQHSLTIIKCDKNEYLIDEITAKSLTIYSSTMSKLY</sequence>
<organism evidence="1 2">
    <name type="scientific">Henosepilachna vigintioctopunctata</name>
    <dbReference type="NCBI Taxonomy" id="420089"/>
    <lineage>
        <taxon>Eukaryota</taxon>
        <taxon>Metazoa</taxon>
        <taxon>Ecdysozoa</taxon>
        <taxon>Arthropoda</taxon>
        <taxon>Hexapoda</taxon>
        <taxon>Insecta</taxon>
        <taxon>Pterygota</taxon>
        <taxon>Neoptera</taxon>
        <taxon>Endopterygota</taxon>
        <taxon>Coleoptera</taxon>
        <taxon>Polyphaga</taxon>
        <taxon>Cucujiformia</taxon>
        <taxon>Coccinelloidea</taxon>
        <taxon>Coccinellidae</taxon>
        <taxon>Epilachninae</taxon>
        <taxon>Epilachnini</taxon>
        <taxon>Henosepilachna</taxon>
    </lineage>
</organism>
<keyword evidence="2" id="KW-1185">Reference proteome</keyword>
<dbReference type="Proteomes" id="UP001431783">
    <property type="component" value="Unassembled WGS sequence"/>
</dbReference>
<comment type="caution">
    <text evidence="1">The sequence shown here is derived from an EMBL/GenBank/DDBJ whole genome shotgun (WGS) entry which is preliminary data.</text>
</comment>
<dbReference type="AlphaFoldDB" id="A0AAW1UVF5"/>
<reference evidence="1 2" key="1">
    <citation type="submission" date="2023-03" db="EMBL/GenBank/DDBJ databases">
        <title>Genome insight into feeding habits of ladybird beetles.</title>
        <authorList>
            <person name="Li H.-S."/>
            <person name="Huang Y.-H."/>
            <person name="Pang H."/>
        </authorList>
    </citation>
    <scope>NUCLEOTIDE SEQUENCE [LARGE SCALE GENOMIC DNA]</scope>
    <source>
        <strain evidence="1">SYSU_2023b</strain>
        <tissue evidence="1">Whole body</tissue>
    </source>
</reference>